<evidence type="ECO:0000313" key="2">
    <source>
        <dbReference type="EMBL" id="QJA47857.1"/>
    </source>
</evidence>
<name>A0A6H1ZKK8_9ZZZZ</name>
<protein>
    <submittedName>
        <fullName evidence="2">Uncharacterized protein</fullName>
    </submittedName>
</protein>
<organism evidence="2">
    <name type="scientific">viral metagenome</name>
    <dbReference type="NCBI Taxonomy" id="1070528"/>
    <lineage>
        <taxon>unclassified sequences</taxon>
        <taxon>metagenomes</taxon>
        <taxon>organismal metagenomes</taxon>
    </lineage>
</organism>
<evidence type="ECO:0000256" key="1">
    <source>
        <dbReference type="SAM" id="MobiDB-lite"/>
    </source>
</evidence>
<dbReference type="EMBL" id="MT144604">
    <property type="protein sequence ID" value="QJH94669.1"/>
    <property type="molecule type" value="Genomic_DNA"/>
</dbReference>
<proteinExistence type="predicted"/>
<dbReference type="EMBL" id="MT144060">
    <property type="protein sequence ID" value="QJA47857.1"/>
    <property type="molecule type" value="Genomic_DNA"/>
</dbReference>
<dbReference type="AlphaFoldDB" id="A0A6H1ZKK8"/>
<sequence>MQPAKLDLPIVQGATNRKPLLLMQPKFAYKPISAIQQAAPLRIAVSRPGLAKRQGPTVRPKPHRIEPRQSGLFSASRISHDLLRYGSEP</sequence>
<feature type="region of interest" description="Disordered" evidence="1">
    <location>
        <begin position="47"/>
        <end position="71"/>
    </location>
</feature>
<reference evidence="2" key="1">
    <citation type="submission" date="2020-03" db="EMBL/GenBank/DDBJ databases">
        <title>The deep terrestrial virosphere.</title>
        <authorList>
            <person name="Holmfeldt K."/>
            <person name="Nilsson E."/>
            <person name="Simone D."/>
            <person name="Lopez-Fernandez M."/>
            <person name="Wu X."/>
            <person name="de Brujin I."/>
            <person name="Lundin D."/>
            <person name="Andersson A."/>
            <person name="Bertilsson S."/>
            <person name="Dopson M."/>
        </authorList>
    </citation>
    <scope>NUCLEOTIDE SEQUENCE</scope>
    <source>
        <strain evidence="2">TM448A00748</strain>
        <strain evidence="3">TM448B00292</strain>
    </source>
</reference>
<gene>
    <name evidence="2" type="ORF">TM448A00748_0021</name>
    <name evidence="3" type="ORF">TM448B00292_0006</name>
</gene>
<accession>A0A6H1ZKK8</accession>
<evidence type="ECO:0000313" key="3">
    <source>
        <dbReference type="EMBL" id="QJH94669.1"/>
    </source>
</evidence>